<dbReference type="EMBL" id="JAXOVC010000008">
    <property type="protein sequence ID" value="KAK4498540.1"/>
    <property type="molecule type" value="Genomic_DNA"/>
</dbReference>
<evidence type="ECO:0000313" key="3">
    <source>
        <dbReference type="Proteomes" id="UP001305779"/>
    </source>
</evidence>
<sequence>MHQYCTSTYETISLGPRPGATQLIEVPRLAFAHEFLLDTVFAMTCLHLAYLNPTEAHVHIADAMRYHSRALVSYRQRLENLQASECRALYHTSAKLGLIPMALRAVDEETARAQRPTETLIQLSSLWRGTTLVLNATKELIDPMTYEVMFPYPDWDDRQDKSFSEYSQKFLDFLRETAKGGGGFSPLPPIQDEEDAMTDSKPTPTNGHDSSAVYVDAIDQLQGLYQAVRLEKSRILAWLVFIPPQFHEYLSQQQPLAMAIVLMYSVFIRDFEVHWWAKGFHGELLKELVPIVAGLGTEFAEMAEWATTVVREVVAVEI</sequence>
<dbReference type="Proteomes" id="UP001305779">
    <property type="component" value="Unassembled WGS sequence"/>
</dbReference>
<dbReference type="PANTHER" id="PTHR47784:SF5">
    <property type="entry name" value="STEROL UPTAKE CONTROL PROTEIN 2"/>
    <property type="match status" value="1"/>
</dbReference>
<evidence type="ECO:0000256" key="1">
    <source>
        <dbReference type="SAM" id="MobiDB-lite"/>
    </source>
</evidence>
<reference evidence="2 3" key="1">
    <citation type="journal article" date="2023" name="G3 (Bethesda)">
        <title>A chromosome-level genome assembly of Zasmidium syzygii isolated from banana leaves.</title>
        <authorList>
            <person name="van Westerhoven A.C."/>
            <person name="Mehrabi R."/>
            <person name="Talebi R."/>
            <person name="Steentjes M.B.F."/>
            <person name="Corcolon B."/>
            <person name="Chong P.A."/>
            <person name="Kema G.H.J."/>
            <person name="Seidl M.F."/>
        </authorList>
    </citation>
    <scope>NUCLEOTIDE SEQUENCE [LARGE SCALE GENOMIC DNA]</scope>
    <source>
        <strain evidence="2 3">P124</strain>
    </source>
</reference>
<protein>
    <submittedName>
        <fullName evidence="2">Uncharacterized protein</fullName>
    </submittedName>
</protein>
<comment type="caution">
    <text evidence="2">The sequence shown here is derived from an EMBL/GenBank/DDBJ whole genome shotgun (WGS) entry which is preliminary data.</text>
</comment>
<accession>A0ABR0EBK8</accession>
<dbReference type="PANTHER" id="PTHR47784">
    <property type="entry name" value="STEROL UPTAKE CONTROL PROTEIN 2"/>
    <property type="match status" value="1"/>
</dbReference>
<name>A0ABR0EBK8_ZASCE</name>
<organism evidence="2 3">
    <name type="scientific">Zasmidium cellare</name>
    <name type="common">Wine cellar mold</name>
    <name type="synonym">Racodium cellare</name>
    <dbReference type="NCBI Taxonomy" id="395010"/>
    <lineage>
        <taxon>Eukaryota</taxon>
        <taxon>Fungi</taxon>
        <taxon>Dikarya</taxon>
        <taxon>Ascomycota</taxon>
        <taxon>Pezizomycotina</taxon>
        <taxon>Dothideomycetes</taxon>
        <taxon>Dothideomycetidae</taxon>
        <taxon>Mycosphaerellales</taxon>
        <taxon>Mycosphaerellaceae</taxon>
        <taxon>Zasmidium</taxon>
    </lineage>
</organism>
<dbReference type="InterPro" id="IPR053157">
    <property type="entry name" value="Sterol_Uptake_Regulator"/>
</dbReference>
<keyword evidence="3" id="KW-1185">Reference proteome</keyword>
<feature type="region of interest" description="Disordered" evidence="1">
    <location>
        <begin position="180"/>
        <end position="209"/>
    </location>
</feature>
<proteinExistence type="predicted"/>
<evidence type="ECO:0000313" key="2">
    <source>
        <dbReference type="EMBL" id="KAK4498540.1"/>
    </source>
</evidence>
<feature type="compositionally biased region" description="Polar residues" evidence="1">
    <location>
        <begin position="200"/>
        <end position="209"/>
    </location>
</feature>
<gene>
    <name evidence="2" type="ORF">PRZ48_011198</name>
</gene>